<dbReference type="OrthoDB" id="1161413at2"/>
<gene>
    <name evidence="2" type="ORF">SAMN05443144_106195</name>
</gene>
<reference evidence="2 3" key="1">
    <citation type="submission" date="2016-11" db="EMBL/GenBank/DDBJ databases">
        <authorList>
            <person name="Jaros S."/>
            <person name="Januszkiewicz K."/>
            <person name="Wedrychowicz H."/>
        </authorList>
    </citation>
    <scope>NUCLEOTIDE SEQUENCE [LARGE SCALE GENOMIC DNA]</scope>
    <source>
        <strain evidence="2 3">DSM 21986</strain>
    </source>
</reference>
<organism evidence="2 3">
    <name type="scientific">Fodinibius roseus</name>
    <dbReference type="NCBI Taxonomy" id="1194090"/>
    <lineage>
        <taxon>Bacteria</taxon>
        <taxon>Pseudomonadati</taxon>
        <taxon>Balneolota</taxon>
        <taxon>Balneolia</taxon>
        <taxon>Balneolales</taxon>
        <taxon>Balneolaceae</taxon>
        <taxon>Fodinibius</taxon>
    </lineage>
</organism>
<dbReference type="Pfam" id="PF04965">
    <property type="entry name" value="GPW_gp25"/>
    <property type="match status" value="1"/>
</dbReference>
<dbReference type="Proteomes" id="UP000184041">
    <property type="component" value="Unassembled WGS sequence"/>
</dbReference>
<dbReference type="Gene3D" id="3.10.450.40">
    <property type="match status" value="1"/>
</dbReference>
<name>A0A1M5A0U5_9BACT</name>
<evidence type="ECO:0000259" key="1">
    <source>
        <dbReference type="Pfam" id="PF04965"/>
    </source>
</evidence>
<evidence type="ECO:0000313" key="2">
    <source>
        <dbReference type="EMBL" id="SHF23930.1"/>
    </source>
</evidence>
<dbReference type="EMBL" id="FQUS01000006">
    <property type="protein sequence ID" value="SHF23930.1"/>
    <property type="molecule type" value="Genomic_DNA"/>
</dbReference>
<feature type="domain" description="IraD/Gp25-like" evidence="1">
    <location>
        <begin position="25"/>
        <end position="125"/>
    </location>
</feature>
<dbReference type="InterPro" id="IPR007048">
    <property type="entry name" value="IraD/Gp25-like"/>
</dbReference>
<protein>
    <submittedName>
        <fullName evidence="2">Gene 25-like lysozyme</fullName>
    </submittedName>
</protein>
<sequence>MKHSYYSLPLRLGKVIRKKELARCSLEDSISDHIHLMITSHFNENKHDDKFGNSIWENEFGNISENHTIREEINRSVLRCINRYEPRLEQVRVNIRWLQEETGGGSIKRLSKRLDITITGTITVNRKPFSHEEQCYIAPMSYK</sequence>
<accession>A0A1M5A0U5</accession>
<dbReference type="STRING" id="1194090.SAMN05443144_106195"/>
<dbReference type="RefSeq" id="WP_073061746.1">
    <property type="nucleotide sequence ID" value="NZ_FQUS01000006.1"/>
</dbReference>
<keyword evidence="3" id="KW-1185">Reference proteome</keyword>
<dbReference type="SUPFAM" id="SSF160719">
    <property type="entry name" value="gpW/gp25-like"/>
    <property type="match status" value="1"/>
</dbReference>
<dbReference type="AlphaFoldDB" id="A0A1M5A0U5"/>
<proteinExistence type="predicted"/>
<evidence type="ECO:0000313" key="3">
    <source>
        <dbReference type="Proteomes" id="UP000184041"/>
    </source>
</evidence>